<organism evidence="3 4">
    <name type="scientific">Funiculus sociatus GB2-A5</name>
    <dbReference type="NCBI Taxonomy" id="2933946"/>
    <lineage>
        <taxon>Bacteria</taxon>
        <taxon>Bacillati</taxon>
        <taxon>Cyanobacteriota</taxon>
        <taxon>Cyanophyceae</taxon>
        <taxon>Coleofasciculales</taxon>
        <taxon>Coleofasciculaceae</taxon>
        <taxon>Funiculus</taxon>
    </lineage>
</organism>
<protein>
    <submittedName>
        <fullName evidence="3">Glycosyltransferase family 4 protein</fullName>
    </submittedName>
</protein>
<dbReference type="RefSeq" id="WP_190424626.1">
    <property type="nucleotide sequence ID" value="NZ_JAMPKK010000041.1"/>
</dbReference>
<gene>
    <name evidence="3" type="ORF">NDI37_17760</name>
</gene>
<dbReference type="Pfam" id="PF00534">
    <property type="entry name" value="Glycos_transf_1"/>
    <property type="match status" value="1"/>
</dbReference>
<accession>A0ABV0JS71</accession>
<feature type="domain" description="Glycosyl transferase family 1" evidence="1">
    <location>
        <begin position="191"/>
        <end position="358"/>
    </location>
</feature>
<dbReference type="Gene3D" id="3.40.50.2000">
    <property type="entry name" value="Glycogen Phosphorylase B"/>
    <property type="match status" value="2"/>
</dbReference>
<dbReference type="InterPro" id="IPR050194">
    <property type="entry name" value="Glycosyltransferase_grp1"/>
</dbReference>
<reference evidence="3 4" key="1">
    <citation type="submission" date="2022-04" db="EMBL/GenBank/DDBJ databases">
        <title>Positive selection, recombination, and allopatry shape intraspecific diversity of widespread and dominant cyanobacteria.</title>
        <authorList>
            <person name="Wei J."/>
            <person name="Shu W."/>
            <person name="Hu C."/>
        </authorList>
    </citation>
    <scope>NUCLEOTIDE SEQUENCE [LARGE SCALE GENOMIC DNA]</scope>
    <source>
        <strain evidence="3 4">GB2-A5</strain>
    </source>
</reference>
<keyword evidence="4" id="KW-1185">Reference proteome</keyword>
<dbReference type="InterPro" id="IPR028098">
    <property type="entry name" value="Glyco_trans_4-like_N"/>
</dbReference>
<dbReference type="EMBL" id="JAMPKK010000041">
    <property type="protein sequence ID" value="MEP0866309.1"/>
    <property type="molecule type" value="Genomic_DNA"/>
</dbReference>
<dbReference type="PANTHER" id="PTHR45947">
    <property type="entry name" value="SULFOQUINOVOSYL TRANSFERASE SQD2"/>
    <property type="match status" value="1"/>
</dbReference>
<dbReference type="PANTHER" id="PTHR45947:SF3">
    <property type="entry name" value="SULFOQUINOVOSYL TRANSFERASE SQD2"/>
    <property type="match status" value="1"/>
</dbReference>
<name>A0ABV0JS71_9CYAN</name>
<comment type="caution">
    <text evidence="3">The sequence shown here is derived from an EMBL/GenBank/DDBJ whole genome shotgun (WGS) entry which is preliminary data.</text>
</comment>
<feature type="domain" description="Glycosyltransferase subfamily 4-like N-terminal" evidence="2">
    <location>
        <begin position="76"/>
        <end position="170"/>
    </location>
</feature>
<sequence>MDNLRIAIVVPSVEFGSYWRPVLYELTKICKNTIFYTGCLWPKFDLEAPGASAVKLVGKFTFVEATQVSSGYGRGFMVASPKIVNELLKFKPDVVFASAFSIWTVLALLFKPWGGWKVVIIYDGSSPNTNFQDSKFRSFVRRLMVRFTDAFIANSHDGKKYLQEVIGADENGIFTKTYLVPDTQALRERLEAAKQSELQLNRPVFLFVGQVISRKGIKSLLEACSLLQNQGYSNYSLLIIGDGAQREELEVFVKNRSLAERVTWTGWVEYGQLGAYFQYADVFVFPTYEDVWGMVVLEAMVFGKPVLCSKGAGAYEMIVEGENGYLFNPLKPEEIAEGMRRFIDNPDLIASMGKKSQQLIAQYTPEAAAKEMAEVAINVIETN</sequence>
<evidence type="ECO:0000259" key="2">
    <source>
        <dbReference type="Pfam" id="PF13439"/>
    </source>
</evidence>
<proteinExistence type="predicted"/>
<dbReference type="Proteomes" id="UP001442494">
    <property type="component" value="Unassembled WGS sequence"/>
</dbReference>
<dbReference type="SUPFAM" id="SSF53756">
    <property type="entry name" value="UDP-Glycosyltransferase/glycogen phosphorylase"/>
    <property type="match status" value="1"/>
</dbReference>
<dbReference type="Pfam" id="PF13439">
    <property type="entry name" value="Glyco_transf_4"/>
    <property type="match status" value="1"/>
</dbReference>
<dbReference type="InterPro" id="IPR001296">
    <property type="entry name" value="Glyco_trans_1"/>
</dbReference>
<evidence type="ECO:0000259" key="1">
    <source>
        <dbReference type="Pfam" id="PF00534"/>
    </source>
</evidence>
<dbReference type="CDD" id="cd03801">
    <property type="entry name" value="GT4_PimA-like"/>
    <property type="match status" value="1"/>
</dbReference>
<evidence type="ECO:0000313" key="3">
    <source>
        <dbReference type="EMBL" id="MEP0866309.1"/>
    </source>
</evidence>
<evidence type="ECO:0000313" key="4">
    <source>
        <dbReference type="Proteomes" id="UP001442494"/>
    </source>
</evidence>